<organism evidence="1 2">
    <name type="scientific">Nitrosomonas mobilis</name>
    <dbReference type="NCBI Taxonomy" id="51642"/>
    <lineage>
        <taxon>Bacteria</taxon>
        <taxon>Pseudomonadati</taxon>
        <taxon>Pseudomonadota</taxon>
        <taxon>Betaproteobacteria</taxon>
        <taxon>Nitrosomonadales</taxon>
        <taxon>Nitrosomonadaceae</taxon>
        <taxon>Nitrosomonas</taxon>
    </lineage>
</organism>
<dbReference type="STRING" id="51642.NSMM_800070"/>
<proteinExistence type="predicted"/>
<dbReference type="Proteomes" id="UP000198729">
    <property type="component" value="Unassembled WGS sequence"/>
</dbReference>
<dbReference type="EMBL" id="FMWO01000092">
    <property type="protein sequence ID" value="SCZ86876.1"/>
    <property type="molecule type" value="Genomic_DNA"/>
</dbReference>
<gene>
    <name evidence="1" type="ORF">NSMM_800070</name>
</gene>
<reference evidence="1 2" key="1">
    <citation type="submission" date="2016-10" db="EMBL/GenBank/DDBJ databases">
        <authorList>
            <person name="de Groot N.N."/>
        </authorList>
    </citation>
    <scope>NUCLEOTIDE SEQUENCE [LARGE SCALE GENOMIC DNA]</scope>
    <source>
        <strain evidence="1">1</strain>
    </source>
</reference>
<keyword evidence="2" id="KW-1185">Reference proteome</keyword>
<evidence type="ECO:0000313" key="1">
    <source>
        <dbReference type="EMBL" id="SCZ86876.1"/>
    </source>
</evidence>
<name>A0A1G5SI36_9PROT</name>
<protein>
    <submittedName>
        <fullName evidence="1">Uncharacterized protein</fullName>
    </submittedName>
</protein>
<accession>A0A1G5SI36</accession>
<evidence type="ECO:0000313" key="2">
    <source>
        <dbReference type="Proteomes" id="UP000198729"/>
    </source>
</evidence>
<sequence>MSANSYRVLSRKTDYSLKNYIRAPLNYIAYKKHSLAYLMHASPAFFIHAWFCLEFLKAPFI</sequence>
<dbReference type="AlphaFoldDB" id="A0A1G5SI36"/>